<dbReference type="Pfam" id="PF19078">
    <property type="entry name" value="Big_12"/>
    <property type="match status" value="1"/>
</dbReference>
<name>A0A4Q7PEU1_9FLAO</name>
<evidence type="ECO:0000256" key="3">
    <source>
        <dbReference type="SAM" id="SignalP"/>
    </source>
</evidence>
<gene>
    <name evidence="6" type="ORF">EV197_0148</name>
</gene>
<keyword evidence="7" id="KW-1185">Reference proteome</keyword>
<dbReference type="InterPro" id="IPR026444">
    <property type="entry name" value="Secre_tail"/>
</dbReference>
<organism evidence="6 7">
    <name type="scientific">Aquimarina brevivitae</name>
    <dbReference type="NCBI Taxonomy" id="323412"/>
    <lineage>
        <taxon>Bacteria</taxon>
        <taxon>Pseudomonadati</taxon>
        <taxon>Bacteroidota</taxon>
        <taxon>Flavobacteriia</taxon>
        <taxon>Flavobacteriales</taxon>
        <taxon>Flavobacteriaceae</taxon>
        <taxon>Aquimarina</taxon>
    </lineage>
</organism>
<feature type="domain" description="Secretion system C-terminal sorting" evidence="4">
    <location>
        <begin position="1578"/>
        <end position="1652"/>
    </location>
</feature>
<evidence type="ECO:0000256" key="1">
    <source>
        <dbReference type="ARBA" id="ARBA00022729"/>
    </source>
</evidence>
<dbReference type="NCBIfam" id="TIGR04183">
    <property type="entry name" value="Por_Secre_tail"/>
    <property type="match status" value="1"/>
</dbReference>
<evidence type="ECO:0000259" key="4">
    <source>
        <dbReference type="Pfam" id="PF18962"/>
    </source>
</evidence>
<dbReference type="RefSeq" id="WP_130284815.1">
    <property type="nucleotide sequence ID" value="NZ_SGXE01000001.1"/>
</dbReference>
<evidence type="ECO:0000313" key="6">
    <source>
        <dbReference type="EMBL" id="RZS98946.1"/>
    </source>
</evidence>
<feature type="domain" description="Bacterial Ig-like" evidence="5">
    <location>
        <begin position="1466"/>
        <end position="1557"/>
    </location>
</feature>
<keyword evidence="1 3" id="KW-0732">Signal</keyword>
<evidence type="ECO:0000313" key="7">
    <source>
        <dbReference type="Proteomes" id="UP000292262"/>
    </source>
</evidence>
<feature type="region of interest" description="Disordered" evidence="2">
    <location>
        <begin position="833"/>
        <end position="852"/>
    </location>
</feature>
<accession>A0A4Q7PEU1</accession>
<feature type="region of interest" description="Disordered" evidence="2">
    <location>
        <begin position="933"/>
        <end position="952"/>
    </location>
</feature>
<feature type="chain" id="PRO_5020471242" evidence="3">
    <location>
        <begin position="27"/>
        <end position="1653"/>
    </location>
</feature>
<evidence type="ECO:0000259" key="5">
    <source>
        <dbReference type="Pfam" id="PF19078"/>
    </source>
</evidence>
<dbReference type="OrthoDB" id="1522652at2"/>
<dbReference type="InterPro" id="IPR044048">
    <property type="entry name" value="Big_12"/>
</dbReference>
<dbReference type="Pfam" id="PF18962">
    <property type="entry name" value="Por_Secre_tail"/>
    <property type="match status" value="1"/>
</dbReference>
<sequence length="1653" mass="167464">MKKHYVVNLSMLILICYLSSWQPLLAQTTEVFEDETPGTTSFTDNGQSFSIISTDGYDIEEFTNGGYNGTNTDNRFIDNSDAPGNVNDNDGTSFSITSASGFTVKDLYLFVADPTGTGFNNPSTGSLTVTGNLSGSQVYTFTLNSGFSDVTIFDPDNGFTFIDFSSQGSDYSNTTIDELIFTGTNEIEYLALDAFRWDVAATNNAPVIGGTVAGQIVNDNATIAPFSAVTITDADGDNVSATITLDDNAKGALSGTGLSGTGPYTIASTTPSNLQSLLRALSYNPTDNRAATSETTTFTVVVNDGTVDTTDNTTTVISNAVAPVISNVIVPANATYATGQTLAFTVNFNENIITTTTGGTPQLAITIGGTTRQATYTSGINNSAVFQYVVQAGDLDTDGIVVGSLSANGGTIQDSGGANANLTLNNVGSTSAVLVDGVAPTVTSISRQNPTTTPTNADALTWGVTFSEAVVNVDTNDFSVSGTTASITNVTNLGGNIYAVTASGGDLAAVNGTVTLSFAGGQNITDSPGNALTNTTPIGTNNNSYTLDNAAPSGYTVTIDQSPINTSNETATSFTFAGAEVGVTYNYTFSSSGGGTNVTGSGTVATATDQITGIDLSGLGDGTITLNVTLTDSVGNTGSAATDTETKDTTAPSGYTVTIDQSPINTSNETATSFTFAGAEVGATYNYTFSSSGGGTNVTGSGTVATATDQITGIDLSGLGDGTITLSVTLTDSVGNTGSAATDTETKDTTAPSGYTVTIDQSPINTSNETATSFTFAGAEVGATYNYTLSSSGGGTNVTGSGTIATATDQITGIDLSGLADGTITLSVSLTDTAGNEGNPATDTETKDTTAPSGYTVAIDQSPINTSNETATSFTFAGAEVGATYNYTLSSSGGGTNVTGSGTIATATDQITGIDLSGLADGTITLSVSLTDTAGNEGNPATDTETKDTTAPSGYTVAIDQSPINTSNETATSFTFAGAEVGATYNYTLSSSGGGTNVTGSGTIAAATDHITGIDLSGLADGTITLSVTLTDTAGNEGNPATDTETKDTTAPSGYTVAIDQSPINTSNETATSFTFAGAEVGATYNYTLSSSGGGTNVTGSGTVATATDQITGIDLSGLADGTITLNVILTDTANNTGSAATDTETKETVAPRISSITRSNPTSSLTNSDALQWTITFNEAVTDIDQFDFLSLELGSYTVTATQVNSTTYNVTFSGGDVVNFNGTVSLAFASDMGGNIDIFDTSGNRLVNTTPTGTNEDSFELDNTAPSGYTVTIDQSAIVSSNESAISFTFASAEVGATYNYTFSSDGGGTNVTGSGTIATATDQITGIDLSGLADGTITLSATLTDPANNTGSAATDSITKDTTAPSGYTVAWDDNLINSTEATSTSFTVANAEIGADLTYVVSSSGDGNTATINNNLSISSTTEVVTLDISALVDGILTVEVFITDSAGNNGSTVTDNAATLDQTAPTVSINSTEPSPTDNTAIAVTVTFSEDVTGFELADLTISNGTASNLAGTGLNYTFTLNPTAAGTVSVDINADSATDDAGNGNTAASQFTIEFDPALSVEDELLAEGLKLYPNPNNTGLLFVSADSSLELTRVAIFDLTGKLVLEQPLDSTNSLEEVQISNLEAGVYMIEIKSLKGSTVKRIVIQ</sequence>
<proteinExistence type="predicted"/>
<feature type="signal peptide" evidence="3">
    <location>
        <begin position="1"/>
        <end position="26"/>
    </location>
</feature>
<comment type="caution">
    <text evidence="6">The sequence shown here is derived from an EMBL/GenBank/DDBJ whole genome shotgun (WGS) entry which is preliminary data.</text>
</comment>
<dbReference type="Proteomes" id="UP000292262">
    <property type="component" value="Unassembled WGS sequence"/>
</dbReference>
<reference evidence="6 7" key="1">
    <citation type="submission" date="2019-02" db="EMBL/GenBank/DDBJ databases">
        <title>Genomic Encyclopedia of Type Strains, Phase IV (KMG-IV): sequencing the most valuable type-strain genomes for metagenomic binning, comparative biology and taxonomic classification.</title>
        <authorList>
            <person name="Goeker M."/>
        </authorList>
    </citation>
    <scope>NUCLEOTIDE SEQUENCE [LARGE SCALE GENOMIC DNA]</scope>
    <source>
        <strain evidence="6 7">DSM 17196</strain>
    </source>
</reference>
<dbReference type="PANTHER" id="PTHR34677">
    <property type="match status" value="1"/>
</dbReference>
<protein>
    <submittedName>
        <fullName evidence="6">Putative secreted protein (Por secretion system target)</fullName>
    </submittedName>
</protein>
<dbReference type="PANTHER" id="PTHR34677:SF3">
    <property type="entry name" value="BACTERIAL IG-LIKE DOMAIN-CONTAINING PROTEIN"/>
    <property type="match status" value="1"/>
</dbReference>
<dbReference type="EMBL" id="SGXE01000001">
    <property type="protein sequence ID" value="RZS98946.1"/>
    <property type="molecule type" value="Genomic_DNA"/>
</dbReference>
<evidence type="ECO:0000256" key="2">
    <source>
        <dbReference type="SAM" id="MobiDB-lite"/>
    </source>
</evidence>